<feature type="region of interest" description="Disordered" evidence="1">
    <location>
        <begin position="1"/>
        <end position="60"/>
    </location>
</feature>
<organism evidence="2 3">
    <name type="scientific">Phytophthora palmivora</name>
    <dbReference type="NCBI Taxonomy" id="4796"/>
    <lineage>
        <taxon>Eukaryota</taxon>
        <taxon>Sar</taxon>
        <taxon>Stramenopiles</taxon>
        <taxon>Oomycota</taxon>
        <taxon>Peronosporomycetes</taxon>
        <taxon>Peronosporales</taxon>
        <taxon>Peronosporaceae</taxon>
        <taxon>Phytophthora</taxon>
    </lineage>
</organism>
<comment type="caution">
    <text evidence="2">The sequence shown here is derived from an EMBL/GenBank/DDBJ whole genome shotgun (WGS) entry which is preliminary data.</text>
</comment>
<keyword evidence="3" id="KW-1185">Reference proteome</keyword>
<dbReference type="AlphaFoldDB" id="A0A2P4X5W8"/>
<reference evidence="2 3" key="1">
    <citation type="journal article" date="2017" name="Genome Biol. Evol.">
        <title>Phytophthora megakarya and P. palmivora, closely related causal agents of cacao black pod rot, underwent increases in genome sizes and gene numbers by different mechanisms.</title>
        <authorList>
            <person name="Ali S.S."/>
            <person name="Shao J."/>
            <person name="Lary D.J."/>
            <person name="Kronmiller B."/>
            <person name="Shen D."/>
            <person name="Strem M.D."/>
            <person name="Amoako-Attah I."/>
            <person name="Akrofi A.Y."/>
            <person name="Begoude B.A."/>
            <person name="Ten Hoopen G.M."/>
            <person name="Coulibaly K."/>
            <person name="Kebe B.I."/>
            <person name="Melnick R.L."/>
            <person name="Guiltinan M.J."/>
            <person name="Tyler B.M."/>
            <person name="Meinhardt L.W."/>
            <person name="Bailey B.A."/>
        </authorList>
    </citation>
    <scope>NUCLEOTIDE SEQUENCE [LARGE SCALE GENOMIC DNA]</scope>
    <source>
        <strain evidence="3">sbr112.9</strain>
    </source>
</reference>
<protein>
    <submittedName>
        <fullName evidence="2">Uncharacterized protein</fullName>
    </submittedName>
</protein>
<proteinExistence type="predicted"/>
<dbReference type="EMBL" id="NCKW01016512">
    <property type="protein sequence ID" value="POM60954.1"/>
    <property type="molecule type" value="Genomic_DNA"/>
</dbReference>
<gene>
    <name evidence="2" type="ORF">PHPALM_30107</name>
</gene>
<name>A0A2P4X5W8_9STRA</name>
<evidence type="ECO:0000256" key="1">
    <source>
        <dbReference type="SAM" id="MobiDB-lite"/>
    </source>
</evidence>
<accession>A0A2P4X5W8</accession>
<feature type="compositionally biased region" description="Basic and acidic residues" evidence="1">
    <location>
        <begin position="33"/>
        <end position="46"/>
    </location>
</feature>
<evidence type="ECO:0000313" key="3">
    <source>
        <dbReference type="Proteomes" id="UP000237271"/>
    </source>
</evidence>
<dbReference type="Proteomes" id="UP000237271">
    <property type="component" value="Unassembled WGS sequence"/>
</dbReference>
<feature type="compositionally biased region" description="Acidic residues" evidence="1">
    <location>
        <begin position="1"/>
        <end position="11"/>
    </location>
</feature>
<evidence type="ECO:0000313" key="2">
    <source>
        <dbReference type="EMBL" id="POM60954.1"/>
    </source>
</evidence>
<sequence length="60" mass="6945">MKAPEVDEEDQSGSKPRSRPGQGWSDEDLENLFYHKERHPEAKADWGSKGTRISFDLDRQ</sequence>
<dbReference type="OrthoDB" id="145816at2759"/>